<dbReference type="Pfam" id="PF07685">
    <property type="entry name" value="GATase_3"/>
    <property type="match status" value="1"/>
</dbReference>
<evidence type="ECO:0000313" key="11">
    <source>
        <dbReference type="Proteomes" id="UP000824124"/>
    </source>
</evidence>
<accession>A0A9D1HK35</accession>
<dbReference type="PANTHER" id="PTHR43873:SF1">
    <property type="entry name" value="COBYRINATE A,C-DIAMIDE SYNTHASE"/>
    <property type="match status" value="1"/>
</dbReference>
<evidence type="ECO:0000259" key="8">
    <source>
        <dbReference type="Pfam" id="PF01656"/>
    </source>
</evidence>
<dbReference type="NCBIfam" id="TIGR00379">
    <property type="entry name" value="cobB"/>
    <property type="match status" value="1"/>
</dbReference>
<comment type="caution">
    <text evidence="10">The sequence shown here is derived from an EMBL/GenBank/DDBJ whole genome shotgun (WGS) entry which is preliminary data.</text>
</comment>
<evidence type="ECO:0000313" key="10">
    <source>
        <dbReference type="EMBL" id="HIU10632.1"/>
    </source>
</evidence>
<evidence type="ECO:0000259" key="9">
    <source>
        <dbReference type="Pfam" id="PF07685"/>
    </source>
</evidence>
<reference evidence="10" key="1">
    <citation type="submission" date="2020-10" db="EMBL/GenBank/DDBJ databases">
        <authorList>
            <person name="Gilroy R."/>
        </authorList>
    </citation>
    <scope>NUCLEOTIDE SEQUENCE</scope>
    <source>
        <strain evidence="10">2830</strain>
    </source>
</reference>
<keyword evidence="6 7" id="KW-0315">Glutamine amidotransferase</keyword>
<dbReference type="PROSITE" id="PS51274">
    <property type="entry name" value="GATASE_COBBQ"/>
    <property type="match status" value="1"/>
</dbReference>
<sequence>MAKAAFMLAAAGSGSGKTTFACGLMTALRRQGFAVQPFKVGPDYIDPMYHTALCGRPSRNLDSVMLPEETLRHLFNKNAADADIALIEGVMGLFDGLSPKSIYGSSADIARILDLPVLLLVNARGMALSAAALVNGFRDFAPGVKIAGVLLNNVKSAMLFRYLKEIIEANCQIPVLGWLPHDPAFALSERHLGLYCSGEYTDLTAKFDKVAGCLLENCDWPALLAAAAYTPKYAPEPPLPAPLAQPVRLGIAQDAAFNFYYQDNIDLLEQLGAEIVPFSPLKDASLPPVDALYLGGGYPELFAAALEANAGFRADIAAKLAAGLPCYAECGGFIYLGRTLTYQNATYQMTGFFPFNFAMTDRLQHFGYMQAEITAGTPLTGNASGAITGHEFHYTKRVDKADYPPRYQVSKPGKNQYWQEGYQRENTLGGYPHFNFWGNPQMAKNLLLAAAAYQQRRRQ</sequence>
<dbReference type="GO" id="GO:0009236">
    <property type="term" value="P:cobalamin biosynthetic process"/>
    <property type="evidence" value="ECO:0007669"/>
    <property type="project" value="UniProtKB-UniRule"/>
</dbReference>
<keyword evidence="3 7" id="KW-0547">Nucleotide-binding</keyword>
<evidence type="ECO:0000256" key="1">
    <source>
        <dbReference type="ARBA" id="ARBA00001946"/>
    </source>
</evidence>
<dbReference type="Pfam" id="PF01656">
    <property type="entry name" value="CbiA"/>
    <property type="match status" value="1"/>
</dbReference>
<evidence type="ECO:0000256" key="4">
    <source>
        <dbReference type="ARBA" id="ARBA00022840"/>
    </source>
</evidence>
<dbReference type="InterPro" id="IPR004484">
    <property type="entry name" value="CbiA/CobB_synth"/>
</dbReference>
<dbReference type="InterPro" id="IPR027417">
    <property type="entry name" value="P-loop_NTPase"/>
</dbReference>
<dbReference type="SUPFAM" id="SSF52317">
    <property type="entry name" value="Class I glutamine amidotransferase-like"/>
    <property type="match status" value="1"/>
</dbReference>
<comment type="cofactor">
    <cofactor evidence="1 7">
        <name>Mg(2+)</name>
        <dbReference type="ChEBI" id="CHEBI:18420"/>
    </cofactor>
</comment>
<dbReference type="SUPFAM" id="SSF52540">
    <property type="entry name" value="P-loop containing nucleoside triphosphate hydrolases"/>
    <property type="match status" value="1"/>
</dbReference>
<dbReference type="AlphaFoldDB" id="A0A9D1HK35"/>
<evidence type="ECO:0000256" key="6">
    <source>
        <dbReference type="ARBA" id="ARBA00022962"/>
    </source>
</evidence>
<evidence type="ECO:0000256" key="5">
    <source>
        <dbReference type="ARBA" id="ARBA00022842"/>
    </source>
</evidence>
<comment type="domain">
    <text evidence="7">Comprises of two domains. The C-terminal domain contains the binding site for glutamine and catalyzes the hydrolysis of this substrate to glutamate and ammonia. The N-terminal domain is anticipated to bind ATP and cobyrinate and catalyzes the ultimate synthesis of the diamide product. The ammonia produced via the glutaminase domain is probably translocated to the adjacent domain via a molecular tunnel, where it reacts with an activated intermediate.</text>
</comment>
<keyword evidence="7" id="KW-0169">Cobalamin biosynthesis</keyword>
<dbReference type="GO" id="GO:0042242">
    <property type="term" value="F:cobyrinic acid a,c-diamide synthase activity"/>
    <property type="evidence" value="ECO:0007669"/>
    <property type="project" value="UniProtKB-UniRule"/>
</dbReference>
<comment type="catalytic activity">
    <reaction evidence="7">
        <text>cob(II)yrinate + 2 L-glutamine + 2 ATP + 2 H2O = cob(II)yrinate a,c diamide + 2 L-glutamate + 2 ADP + 2 phosphate + 2 H(+)</text>
        <dbReference type="Rhea" id="RHEA:26289"/>
        <dbReference type="ChEBI" id="CHEBI:15377"/>
        <dbReference type="ChEBI" id="CHEBI:15378"/>
        <dbReference type="ChEBI" id="CHEBI:29985"/>
        <dbReference type="ChEBI" id="CHEBI:30616"/>
        <dbReference type="ChEBI" id="CHEBI:43474"/>
        <dbReference type="ChEBI" id="CHEBI:58359"/>
        <dbReference type="ChEBI" id="CHEBI:58537"/>
        <dbReference type="ChEBI" id="CHEBI:58894"/>
        <dbReference type="ChEBI" id="CHEBI:456216"/>
        <dbReference type="EC" id="6.3.5.11"/>
    </reaction>
</comment>
<dbReference type="EMBL" id="DVMH01000027">
    <property type="protein sequence ID" value="HIU10632.1"/>
    <property type="molecule type" value="Genomic_DNA"/>
</dbReference>
<reference evidence="10" key="2">
    <citation type="journal article" date="2021" name="PeerJ">
        <title>Extensive microbial diversity within the chicken gut microbiome revealed by metagenomics and culture.</title>
        <authorList>
            <person name="Gilroy R."/>
            <person name="Ravi A."/>
            <person name="Getino M."/>
            <person name="Pursley I."/>
            <person name="Horton D.L."/>
            <person name="Alikhan N.F."/>
            <person name="Baker D."/>
            <person name="Gharbi K."/>
            <person name="Hall N."/>
            <person name="Watson M."/>
            <person name="Adriaenssens E.M."/>
            <person name="Foster-Nyarko E."/>
            <person name="Jarju S."/>
            <person name="Secka A."/>
            <person name="Antonio M."/>
            <person name="Oren A."/>
            <person name="Chaudhuri R.R."/>
            <person name="La Ragione R."/>
            <person name="Hildebrand F."/>
            <person name="Pallen M.J."/>
        </authorList>
    </citation>
    <scope>NUCLEOTIDE SEQUENCE</scope>
    <source>
        <strain evidence="10">2830</strain>
    </source>
</reference>
<dbReference type="GO" id="GO:0005524">
    <property type="term" value="F:ATP binding"/>
    <property type="evidence" value="ECO:0007669"/>
    <property type="project" value="UniProtKB-UniRule"/>
</dbReference>
<dbReference type="CDD" id="cd03130">
    <property type="entry name" value="GATase1_CobB"/>
    <property type="match status" value="1"/>
</dbReference>
<organism evidence="10 11">
    <name type="scientific">Candidatus Avidehalobacter gallistercoris</name>
    <dbReference type="NCBI Taxonomy" id="2840694"/>
    <lineage>
        <taxon>Bacteria</taxon>
        <taxon>Bacillati</taxon>
        <taxon>Bacillota</taxon>
        <taxon>Clostridia</taxon>
        <taxon>Eubacteriales</taxon>
        <taxon>Peptococcaceae</taxon>
        <taxon>Peptococcaceae incertae sedis</taxon>
        <taxon>Candidatus Avidehalobacter</taxon>
    </lineage>
</organism>
<protein>
    <recommendedName>
        <fullName evidence="7">Cobyrinate a,c-diamide synthase</fullName>
        <ecNumber evidence="7">6.3.5.11</ecNumber>
    </recommendedName>
    <alternativeName>
        <fullName evidence="7">Cobyrinic acid a,c-diamide synthetase</fullName>
    </alternativeName>
</protein>
<dbReference type="CDD" id="cd05388">
    <property type="entry name" value="CobB_N"/>
    <property type="match status" value="1"/>
</dbReference>
<keyword evidence="2 7" id="KW-0436">Ligase</keyword>
<evidence type="ECO:0000256" key="7">
    <source>
        <dbReference type="HAMAP-Rule" id="MF_00027"/>
    </source>
</evidence>
<dbReference type="Proteomes" id="UP000824124">
    <property type="component" value="Unassembled WGS sequence"/>
</dbReference>
<comment type="similarity">
    <text evidence="7">Belongs to the CobB/CbiA family.</text>
</comment>
<feature type="domain" description="CobB/CobQ-like glutamine amidotransferase" evidence="9">
    <location>
        <begin position="249"/>
        <end position="438"/>
    </location>
</feature>
<evidence type="ECO:0000256" key="3">
    <source>
        <dbReference type="ARBA" id="ARBA00022741"/>
    </source>
</evidence>
<dbReference type="NCBIfam" id="NF002204">
    <property type="entry name" value="PRK01077.1"/>
    <property type="match status" value="1"/>
</dbReference>
<proteinExistence type="inferred from homology"/>
<feature type="site" description="Increases nucleophilicity of active site Cys" evidence="7">
    <location>
        <position position="433"/>
    </location>
</feature>
<name>A0A9D1HK35_9FIRM</name>
<feature type="active site" description="Nucleophile" evidence="7">
    <location>
        <position position="330"/>
    </location>
</feature>
<comment type="function">
    <text evidence="7">Catalyzes the ATP-dependent amidation of the two carboxylate groups at positions a and c of cobyrinate, using either L-glutamine or ammonia as the nitrogen source.</text>
</comment>
<dbReference type="InterPro" id="IPR011698">
    <property type="entry name" value="GATase_3"/>
</dbReference>
<dbReference type="InterPro" id="IPR002586">
    <property type="entry name" value="CobQ/CobB/MinD/ParA_Nub-bd_dom"/>
</dbReference>
<evidence type="ECO:0000256" key="2">
    <source>
        <dbReference type="ARBA" id="ARBA00022598"/>
    </source>
</evidence>
<keyword evidence="5 7" id="KW-0460">Magnesium</keyword>
<dbReference type="Gene3D" id="3.40.50.880">
    <property type="match status" value="1"/>
</dbReference>
<comment type="pathway">
    <text evidence="7">Cofactor biosynthesis; adenosylcobalamin biosynthesis; cob(II)yrinate a,c-diamide from sirohydrochlorin (anaerobic route): step 10/10.</text>
</comment>
<dbReference type="HAMAP" id="MF_00027">
    <property type="entry name" value="CobB_CbiA"/>
    <property type="match status" value="1"/>
</dbReference>
<comment type="miscellaneous">
    <text evidence="7">The a and c carboxylates of cobyrinate are activated for nucleophilic attack via formation of a phosphorylated intermediate by ATP. CbiA catalyzes first the amidation of the c-carboxylate, and then that of the a-carboxylate.</text>
</comment>
<dbReference type="PANTHER" id="PTHR43873">
    <property type="entry name" value="COBYRINATE A,C-DIAMIDE SYNTHASE"/>
    <property type="match status" value="1"/>
</dbReference>
<dbReference type="Gene3D" id="3.40.50.300">
    <property type="entry name" value="P-loop containing nucleotide triphosphate hydrolases"/>
    <property type="match status" value="2"/>
</dbReference>
<dbReference type="InterPro" id="IPR029062">
    <property type="entry name" value="Class_I_gatase-like"/>
</dbReference>
<dbReference type="EC" id="6.3.5.11" evidence="7"/>
<keyword evidence="4 7" id="KW-0067">ATP-binding</keyword>
<feature type="domain" description="CobQ/CobB/MinD/ParA nucleotide binding" evidence="8">
    <location>
        <begin position="7"/>
        <end position="189"/>
    </location>
</feature>
<gene>
    <name evidence="7" type="primary">cbiA</name>
    <name evidence="10" type="ORF">IAB00_05250</name>
</gene>